<dbReference type="PANTHER" id="PTHR23131">
    <property type="entry name" value="ENDORIBONUCLEASE LACTB2"/>
    <property type="match status" value="1"/>
</dbReference>
<dbReference type="SUPFAM" id="SSF56281">
    <property type="entry name" value="Metallo-hydrolase/oxidoreductase"/>
    <property type="match status" value="1"/>
</dbReference>
<dbReference type="GO" id="GO:0044550">
    <property type="term" value="P:secondary metabolite biosynthetic process"/>
    <property type="evidence" value="ECO:0007669"/>
    <property type="project" value="TreeGrafter"/>
</dbReference>
<proteinExistence type="predicted"/>
<feature type="domain" description="Metallo-beta-lactamase" evidence="1">
    <location>
        <begin position="27"/>
        <end position="195"/>
    </location>
</feature>
<evidence type="ECO:0000313" key="2">
    <source>
        <dbReference type="EMBL" id="GBF32352.1"/>
    </source>
</evidence>
<comment type="caution">
    <text evidence="2">The sequence shown here is derived from an EMBL/GenBank/DDBJ whole genome shotgun (WGS) entry which is preliminary data.</text>
</comment>
<dbReference type="Proteomes" id="UP000239549">
    <property type="component" value="Unassembled WGS sequence"/>
</dbReference>
<protein>
    <recommendedName>
        <fullName evidence="1">Metallo-beta-lactamase domain-containing protein</fullName>
    </recommendedName>
</protein>
<evidence type="ECO:0000259" key="1">
    <source>
        <dbReference type="SMART" id="SM00849"/>
    </source>
</evidence>
<evidence type="ECO:0000313" key="3">
    <source>
        <dbReference type="Proteomes" id="UP000239549"/>
    </source>
</evidence>
<gene>
    <name evidence="2" type="ORF">DCCM_0546</name>
</gene>
<name>A0A2L2X8N2_9FIRM</name>
<organism evidence="2 3">
    <name type="scientific">Desulfocucumis palustris</name>
    <dbReference type="NCBI Taxonomy" id="1898651"/>
    <lineage>
        <taxon>Bacteria</taxon>
        <taxon>Bacillati</taxon>
        <taxon>Bacillota</taxon>
        <taxon>Clostridia</taxon>
        <taxon>Eubacteriales</taxon>
        <taxon>Desulfocucumaceae</taxon>
        <taxon>Desulfocucumis</taxon>
    </lineage>
</organism>
<accession>A0A2L2X8N2</accession>
<dbReference type="Pfam" id="PF00753">
    <property type="entry name" value="Lactamase_B"/>
    <property type="match status" value="1"/>
</dbReference>
<reference evidence="3" key="1">
    <citation type="submission" date="2018-02" db="EMBL/GenBank/DDBJ databases">
        <title>Genome sequence of Desulfocucumis palustris strain NAW-5.</title>
        <authorList>
            <person name="Watanabe M."/>
            <person name="Kojima H."/>
            <person name="Fukui M."/>
        </authorList>
    </citation>
    <scope>NUCLEOTIDE SEQUENCE [LARGE SCALE GENOMIC DNA]</scope>
    <source>
        <strain evidence="3">NAW-5</strain>
    </source>
</reference>
<dbReference type="Gene3D" id="3.60.15.10">
    <property type="entry name" value="Ribonuclease Z/Hydroxyacylglutathione hydrolase-like"/>
    <property type="match status" value="1"/>
</dbReference>
<dbReference type="SMART" id="SM00849">
    <property type="entry name" value="Lactamase_B"/>
    <property type="match status" value="1"/>
</dbReference>
<dbReference type="PANTHER" id="PTHR23131:SF0">
    <property type="entry name" value="ENDORIBONUCLEASE LACTB2"/>
    <property type="match status" value="1"/>
</dbReference>
<sequence>MSVLKTGTHNGVIYAGTTVELFGSRLDIFVYLLEGLVVDTGPSRFAGEYTGFFQSQRISRAALTHFHEDHSGNAPWLCNHGIPVHINPSALGICRKKAGLPLYRHFFWGKREPFSPRPLDSTIETERKSLQVLKVPGHSFDHVALYDPEEGAVFTGDLVVTPKTRIIMRPENIHQIMDSLRVLLRHDFRTVYCGHAGVLENGRKVVEMKLEHLENLTDEVLELRRKGWSIKAINKKIFPKRAPLTYISLNEWASIHIIRSIIKDTLQL</sequence>
<dbReference type="EMBL" id="BFAV01000028">
    <property type="protein sequence ID" value="GBF32352.1"/>
    <property type="molecule type" value="Genomic_DNA"/>
</dbReference>
<dbReference type="InterPro" id="IPR001279">
    <property type="entry name" value="Metallo-B-lactamas"/>
</dbReference>
<keyword evidence="3" id="KW-1185">Reference proteome</keyword>
<dbReference type="InterPro" id="IPR036866">
    <property type="entry name" value="RibonucZ/Hydroxyglut_hydro"/>
</dbReference>
<dbReference type="AlphaFoldDB" id="A0A2L2X8N2"/>
<dbReference type="RefSeq" id="WP_165791991.1">
    <property type="nucleotide sequence ID" value="NZ_BFAV01000028.1"/>
</dbReference>
<dbReference type="InterPro" id="IPR050662">
    <property type="entry name" value="Sec-metab_biosynth-thioest"/>
</dbReference>